<dbReference type="InterPro" id="IPR020904">
    <property type="entry name" value="Sc_DH/Rdtase_CS"/>
</dbReference>
<dbReference type="InterPro" id="IPR036291">
    <property type="entry name" value="NAD(P)-bd_dom_sf"/>
</dbReference>
<accession>A0A7W8G0B0</accession>
<dbReference type="PRINTS" id="PR00081">
    <property type="entry name" value="GDHRDH"/>
</dbReference>
<dbReference type="PROSITE" id="PS00061">
    <property type="entry name" value="ADH_SHORT"/>
    <property type="match status" value="1"/>
</dbReference>
<name>A0A7W8G0B0_9GAMM</name>
<reference evidence="4 5" key="1">
    <citation type="submission" date="2020-08" db="EMBL/GenBank/DDBJ databases">
        <title>Genomic Encyclopedia of Type Strains, Phase IV (KMG-IV): sequencing the most valuable type-strain genomes for metagenomic binning, comparative biology and taxonomic classification.</title>
        <authorList>
            <person name="Goeker M."/>
        </authorList>
    </citation>
    <scope>NUCLEOTIDE SEQUENCE [LARGE SCALE GENOMIC DNA]</scope>
    <source>
        <strain evidence="4 5">DSM 24163</strain>
    </source>
</reference>
<sequence>MFQRVLITGAGSGLGRALAQRYAAAGAAVGCADLHLDRAQETVAALPGSGHVAWQVDVGDDASFAAFAEAARAWGTPDLLVNNAGIAAGGTLLDSTMGEWRELLEVNLLSVVRGCKTFLPAMLDTGRGHVVNVASFAGLAGAPGIMSYGVAKGGVVILSEQLRAELHGSGVAVSVACPAFFQTNLLQNWRGSDQMRAAAGRLMQHSADTVDSVADAIVKAIGRGEFLILPTRDEPMRWRMKRWLPGVYFRQLLAMIEKRKRVARRAG</sequence>
<protein>
    <submittedName>
        <fullName evidence="4">NADP-dependent 3-hydroxy acid dehydrogenase YdfG</fullName>
    </submittedName>
</protein>
<evidence type="ECO:0000256" key="3">
    <source>
        <dbReference type="RuleBase" id="RU000363"/>
    </source>
</evidence>
<keyword evidence="5" id="KW-1185">Reference proteome</keyword>
<dbReference type="CDD" id="cd05233">
    <property type="entry name" value="SDR_c"/>
    <property type="match status" value="1"/>
</dbReference>
<dbReference type="Pfam" id="PF00106">
    <property type="entry name" value="adh_short"/>
    <property type="match status" value="1"/>
</dbReference>
<dbReference type="GO" id="GO:0016491">
    <property type="term" value="F:oxidoreductase activity"/>
    <property type="evidence" value="ECO:0007669"/>
    <property type="project" value="UniProtKB-KW"/>
</dbReference>
<dbReference type="RefSeq" id="WP_183960591.1">
    <property type="nucleotide sequence ID" value="NZ_JACHHP010000002.1"/>
</dbReference>
<organism evidence="4 5">
    <name type="scientific">Chiayiivirga flava</name>
    <dbReference type="NCBI Taxonomy" id="659595"/>
    <lineage>
        <taxon>Bacteria</taxon>
        <taxon>Pseudomonadati</taxon>
        <taxon>Pseudomonadota</taxon>
        <taxon>Gammaproteobacteria</taxon>
        <taxon>Lysobacterales</taxon>
        <taxon>Lysobacteraceae</taxon>
        <taxon>Chiayiivirga</taxon>
    </lineage>
</organism>
<keyword evidence="2" id="KW-0560">Oxidoreductase</keyword>
<dbReference type="AlphaFoldDB" id="A0A7W8G0B0"/>
<dbReference type="PRINTS" id="PR00080">
    <property type="entry name" value="SDRFAMILY"/>
</dbReference>
<dbReference type="PANTHER" id="PTHR44196">
    <property type="entry name" value="DEHYDROGENASE/REDUCTASE SDR FAMILY MEMBER 7B"/>
    <property type="match status" value="1"/>
</dbReference>
<dbReference type="Gene3D" id="3.40.50.720">
    <property type="entry name" value="NAD(P)-binding Rossmann-like Domain"/>
    <property type="match status" value="1"/>
</dbReference>
<evidence type="ECO:0000256" key="2">
    <source>
        <dbReference type="ARBA" id="ARBA00023002"/>
    </source>
</evidence>
<dbReference type="SUPFAM" id="SSF51735">
    <property type="entry name" value="NAD(P)-binding Rossmann-fold domains"/>
    <property type="match status" value="1"/>
</dbReference>
<evidence type="ECO:0000313" key="4">
    <source>
        <dbReference type="EMBL" id="MBB5208089.1"/>
    </source>
</evidence>
<evidence type="ECO:0000313" key="5">
    <source>
        <dbReference type="Proteomes" id="UP000521199"/>
    </source>
</evidence>
<dbReference type="InterPro" id="IPR002347">
    <property type="entry name" value="SDR_fam"/>
</dbReference>
<comment type="similarity">
    <text evidence="1 3">Belongs to the short-chain dehydrogenases/reductases (SDR) family.</text>
</comment>
<dbReference type="PANTHER" id="PTHR44196:SF1">
    <property type="entry name" value="DEHYDROGENASE_REDUCTASE SDR FAMILY MEMBER 7B"/>
    <property type="match status" value="1"/>
</dbReference>
<dbReference type="GO" id="GO:0016020">
    <property type="term" value="C:membrane"/>
    <property type="evidence" value="ECO:0007669"/>
    <property type="project" value="TreeGrafter"/>
</dbReference>
<dbReference type="EMBL" id="JACHHP010000002">
    <property type="protein sequence ID" value="MBB5208089.1"/>
    <property type="molecule type" value="Genomic_DNA"/>
</dbReference>
<evidence type="ECO:0000256" key="1">
    <source>
        <dbReference type="ARBA" id="ARBA00006484"/>
    </source>
</evidence>
<gene>
    <name evidence="4" type="ORF">HNQ52_001618</name>
</gene>
<comment type="caution">
    <text evidence="4">The sequence shown here is derived from an EMBL/GenBank/DDBJ whole genome shotgun (WGS) entry which is preliminary data.</text>
</comment>
<proteinExistence type="inferred from homology"/>
<dbReference type="Proteomes" id="UP000521199">
    <property type="component" value="Unassembled WGS sequence"/>
</dbReference>